<dbReference type="OrthoDB" id="248293at2157"/>
<dbReference type="Proteomes" id="UP000199170">
    <property type="component" value="Unassembled WGS sequence"/>
</dbReference>
<sequence length="55" mass="6260">MHATAIDDPTAERKSETRRIDVTDVETAQVAAYAATCESVRFERRGGWTYLVEER</sequence>
<evidence type="ECO:0000313" key="1">
    <source>
        <dbReference type="EMBL" id="SDX58960.1"/>
    </source>
</evidence>
<name>A0A1H3CY46_9EURY</name>
<organism evidence="1 2">
    <name type="scientific">Halobellus clavatus</name>
    <dbReference type="NCBI Taxonomy" id="660517"/>
    <lineage>
        <taxon>Archaea</taxon>
        <taxon>Methanobacteriati</taxon>
        <taxon>Methanobacteriota</taxon>
        <taxon>Stenosarchaea group</taxon>
        <taxon>Halobacteria</taxon>
        <taxon>Halobacteriales</taxon>
        <taxon>Haloferacaceae</taxon>
        <taxon>Halobellus</taxon>
    </lineage>
</organism>
<keyword evidence="2" id="KW-1185">Reference proteome</keyword>
<protein>
    <submittedName>
        <fullName evidence="1">Uncharacterized protein</fullName>
    </submittedName>
</protein>
<dbReference type="RefSeq" id="WP_175454526.1">
    <property type="nucleotide sequence ID" value="NZ_FNPB01000001.1"/>
</dbReference>
<gene>
    <name evidence="1" type="ORF">SAMN04487946_101255</name>
</gene>
<evidence type="ECO:0000313" key="2">
    <source>
        <dbReference type="Proteomes" id="UP000199170"/>
    </source>
</evidence>
<accession>A0A1H3CY46</accession>
<dbReference type="AlphaFoldDB" id="A0A1H3CY46"/>
<reference evidence="2" key="1">
    <citation type="submission" date="2016-10" db="EMBL/GenBank/DDBJ databases">
        <authorList>
            <person name="Varghese N."/>
            <person name="Submissions S."/>
        </authorList>
    </citation>
    <scope>NUCLEOTIDE SEQUENCE [LARGE SCALE GENOMIC DNA]</scope>
    <source>
        <strain evidence="2">CGMCC 1.10118</strain>
    </source>
</reference>
<dbReference type="EMBL" id="FNPB01000001">
    <property type="protein sequence ID" value="SDX58960.1"/>
    <property type="molecule type" value="Genomic_DNA"/>
</dbReference>
<proteinExistence type="predicted"/>